<dbReference type="AlphaFoldDB" id="A0A9Q1F9I4"/>
<proteinExistence type="predicted"/>
<dbReference type="EMBL" id="JAINUF010000007">
    <property type="protein sequence ID" value="KAJ8353864.1"/>
    <property type="molecule type" value="Genomic_DNA"/>
</dbReference>
<protein>
    <submittedName>
        <fullName evidence="1">Uncharacterized protein</fullName>
    </submittedName>
</protein>
<gene>
    <name evidence="1" type="ORF">SKAU_G00214310</name>
</gene>
<dbReference type="Proteomes" id="UP001152622">
    <property type="component" value="Chromosome 7"/>
</dbReference>
<keyword evidence="2" id="KW-1185">Reference proteome</keyword>
<organism evidence="1 2">
    <name type="scientific">Synaphobranchus kaupii</name>
    <name type="common">Kaup's arrowtooth eel</name>
    <dbReference type="NCBI Taxonomy" id="118154"/>
    <lineage>
        <taxon>Eukaryota</taxon>
        <taxon>Metazoa</taxon>
        <taxon>Chordata</taxon>
        <taxon>Craniata</taxon>
        <taxon>Vertebrata</taxon>
        <taxon>Euteleostomi</taxon>
        <taxon>Actinopterygii</taxon>
        <taxon>Neopterygii</taxon>
        <taxon>Teleostei</taxon>
        <taxon>Anguilliformes</taxon>
        <taxon>Synaphobranchidae</taxon>
        <taxon>Synaphobranchus</taxon>
    </lineage>
</organism>
<evidence type="ECO:0000313" key="1">
    <source>
        <dbReference type="EMBL" id="KAJ8353864.1"/>
    </source>
</evidence>
<sequence>MYTTERFCYPLTDRQDVAPTYIINIHHSTLNNCIFGSNNGQHINADRQYPPSYSPERLRHEAERCSCSCGQQGPAQSFSAPQSLQVHSSDMEYVIIGDNNTLTVETVGQEEEEEGEVEEQTLI</sequence>
<reference evidence="1" key="1">
    <citation type="journal article" date="2023" name="Science">
        <title>Genome structures resolve the early diversification of teleost fishes.</title>
        <authorList>
            <person name="Parey E."/>
            <person name="Louis A."/>
            <person name="Montfort J."/>
            <person name="Bouchez O."/>
            <person name="Roques C."/>
            <person name="Iampietro C."/>
            <person name="Lluch J."/>
            <person name="Castinel A."/>
            <person name="Donnadieu C."/>
            <person name="Desvignes T."/>
            <person name="Floi Bucao C."/>
            <person name="Jouanno E."/>
            <person name="Wen M."/>
            <person name="Mejri S."/>
            <person name="Dirks R."/>
            <person name="Jansen H."/>
            <person name="Henkel C."/>
            <person name="Chen W.J."/>
            <person name="Zahm M."/>
            <person name="Cabau C."/>
            <person name="Klopp C."/>
            <person name="Thompson A.W."/>
            <person name="Robinson-Rechavi M."/>
            <person name="Braasch I."/>
            <person name="Lecointre G."/>
            <person name="Bobe J."/>
            <person name="Postlethwait J.H."/>
            <person name="Berthelot C."/>
            <person name="Roest Crollius H."/>
            <person name="Guiguen Y."/>
        </authorList>
    </citation>
    <scope>NUCLEOTIDE SEQUENCE</scope>
    <source>
        <strain evidence="1">WJC10195</strain>
    </source>
</reference>
<name>A0A9Q1F9I4_SYNKA</name>
<accession>A0A9Q1F9I4</accession>
<comment type="caution">
    <text evidence="1">The sequence shown here is derived from an EMBL/GenBank/DDBJ whole genome shotgun (WGS) entry which is preliminary data.</text>
</comment>
<evidence type="ECO:0000313" key="2">
    <source>
        <dbReference type="Proteomes" id="UP001152622"/>
    </source>
</evidence>
<dbReference type="OrthoDB" id="8803172at2759"/>